<dbReference type="PANTHER" id="PTHR43280">
    <property type="entry name" value="ARAC-FAMILY TRANSCRIPTIONAL REGULATOR"/>
    <property type="match status" value="1"/>
</dbReference>
<keyword evidence="1" id="KW-0805">Transcription regulation</keyword>
<dbReference type="GO" id="GO:0043565">
    <property type="term" value="F:sequence-specific DNA binding"/>
    <property type="evidence" value="ECO:0007669"/>
    <property type="project" value="InterPro"/>
</dbReference>
<name>G8R5Z6_OWEHD</name>
<gene>
    <name evidence="5" type="ordered locus">Oweho_0122</name>
</gene>
<dbReference type="Proteomes" id="UP000005631">
    <property type="component" value="Chromosome"/>
</dbReference>
<organism evidence="5 6">
    <name type="scientific">Owenweeksia hongkongensis (strain DSM 17368 / CIP 108786 / JCM 12287 / NRRL B-23963 / UST20020801)</name>
    <dbReference type="NCBI Taxonomy" id="926562"/>
    <lineage>
        <taxon>Bacteria</taxon>
        <taxon>Pseudomonadati</taxon>
        <taxon>Bacteroidota</taxon>
        <taxon>Flavobacteriia</taxon>
        <taxon>Flavobacteriales</taxon>
        <taxon>Owenweeksiaceae</taxon>
        <taxon>Owenweeksia</taxon>
    </lineage>
</organism>
<evidence type="ECO:0000256" key="2">
    <source>
        <dbReference type="ARBA" id="ARBA00023125"/>
    </source>
</evidence>
<evidence type="ECO:0000313" key="6">
    <source>
        <dbReference type="Proteomes" id="UP000005631"/>
    </source>
</evidence>
<dbReference type="AlphaFoldDB" id="G8R5Z6"/>
<dbReference type="InterPro" id="IPR009057">
    <property type="entry name" value="Homeodomain-like_sf"/>
</dbReference>
<dbReference type="Pfam" id="PF12833">
    <property type="entry name" value="HTH_18"/>
    <property type="match status" value="1"/>
</dbReference>
<dbReference type="Gene3D" id="1.10.10.60">
    <property type="entry name" value="Homeodomain-like"/>
    <property type="match status" value="1"/>
</dbReference>
<dbReference type="SMART" id="SM00342">
    <property type="entry name" value="HTH_ARAC"/>
    <property type="match status" value="1"/>
</dbReference>
<dbReference type="EMBL" id="CP003156">
    <property type="protein sequence ID" value="AEV31144.1"/>
    <property type="molecule type" value="Genomic_DNA"/>
</dbReference>
<evidence type="ECO:0000259" key="4">
    <source>
        <dbReference type="PROSITE" id="PS01124"/>
    </source>
</evidence>
<dbReference type="KEGG" id="oho:Oweho_0122"/>
<dbReference type="HOGENOM" id="CLU_000445_88_2_10"/>
<dbReference type="eggNOG" id="COG2207">
    <property type="taxonomic scope" value="Bacteria"/>
</dbReference>
<keyword evidence="2 5" id="KW-0238">DNA-binding</keyword>
<evidence type="ECO:0000313" key="5">
    <source>
        <dbReference type="EMBL" id="AEV31144.1"/>
    </source>
</evidence>
<dbReference type="PANTHER" id="PTHR43280:SF32">
    <property type="entry name" value="TRANSCRIPTIONAL REGULATORY PROTEIN"/>
    <property type="match status" value="1"/>
</dbReference>
<accession>G8R5Z6</accession>
<dbReference type="SUPFAM" id="SSF46689">
    <property type="entry name" value="Homeodomain-like"/>
    <property type="match status" value="1"/>
</dbReference>
<evidence type="ECO:0000256" key="3">
    <source>
        <dbReference type="ARBA" id="ARBA00023163"/>
    </source>
</evidence>
<dbReference type="PROSITE" id="PS01124">
    <property type="entry name" value="HTH_ARAC_FAMILY_2"/>
    <property type="match status" value="1"/>
</dbReference>
<dbReference type="STRING" id="926562.Oweho_0122"/>
<reference evidence="5 6" key="1">
    <citation type="journal article" date="2012" name="Stand. Genomic Sci.">
        <title>Genome sequence of the orange-pigmented seawater bacterium Owenweeksia hongkongensis type strain (UST20020801(T)).</title>
        <authorList>
            <person name="Riedel T."/>
            <person name="Held B."/>
            <person name="Nolan M."/>
            <person name="Lucas S."/>
            <person name="Lapidus A."/>
            <person name="Tice H."/>
            <person name="Del Rio T.G."/>
            <person name="Cheng J.F."/>
            <person name="Han C."/>
            <person name="Tapia R."/>
            <person name="Goodwin L.A."/>
            <person name="Pitluck S."/>
            <person name="Liolios K."/>
            <person name="Mavromatis K."/>
            <person name="Pagani I."/>
            <person name="Ivanova N."/>
            <person name="Mikhailova N."/>
            <person name="Pati A."/>
            <person name="Chen A."/>
            <person name="Palaniappan K."/>
            <person name="Rohde M."/>
            <person name="Tindall B.J."/>
            <person name="Detter J.C."/>
            <person name="Goker M."/>
            <person name="Woyke T."/>
            <person name="Bristow J."/>
            <person name="Eisen J.A."/>
            <person name="Markowitz V."/>
            <person name="Hugenholtz P."/>
            <person name="Klenk H.P."/>
            <person name="Kyrpides N.C."/>
        </authorList>
    </citation>
    <scope>NUCLEOTIDE SEQUENCE</scope>
    <source>
        <strain evidence="6">DSM 17368 / JCM 12287 / NRRL B-23963</strain>
    </source>
</reference>
<proteinExistence type="predicted"/>
<keyword evidence="3" id="KW-0804">Transcription</keyword>
<protein>
    <submittedName>
        <fullName evidence="5">DNA-binding domain-containing protein, AraC-type</fullName>
    </submittedName>
</protein>
<keyword evidence="6" id="KW-1185">Reference proteome</keyword>
<feature type="domain" description="HTH araC/xylS-type" evidence="4">
    <location>
        <begin position="193"/>
        <end position="291"/>
    </location>
</feature>
<sequence>MASYRQPRHHIQTVSGKVKNDTIRNMEQTIKISSILSKMTSRQNDDCYAVFWIQNEVEGIEINKTLYKNISNAVFFLNPTFNWKIFKKDTSTSSGYVLLIPRQILNHPTFKNLHITEVRLFSANEIPKINLSPGIETRIQSILEMLDELISTKLKHREEAILSLLNTFFVYCDGKCNIKSVITDNNAKSALVYKFKKSIDRYISQHHEVGYYANSLNVSDKYLNECVKEVLGVNAKHLIDEQLVMRSRHSLKFTDKTIKEVGYELGFSSPDYFSYFLKKQTGFTPSQLRIN</sequence>
<evidence type="ECO:0000256" key="1">
    <source>
        <dbReference type="ARBA" id="ARBA00023015"/>
    </source>
</evidence>
<dbReference type="InterPro" id="IPR018060">
    <property type="entry name" value="HTH_AraC"/>
</dbReference>
<dbReference type="GO" id="GO:0003700">
    <property type="term" value="F:DNA-binding transcription factor activity"/>
    <property type="evidence" value="ECO:0007669"/>
    <property type="project" value="InterPro"/>
</dbReference>